<evidence type="ECO:0000256" key="3">
    <source>
        <dbReference type="PROSITE-ProRule" id="PRU00023"/>
    </source>
</evidence>
<name>A0ABR3X3A3_9PEZI</name>
<gene>
    <name evidence="5" type="ORF">Daus18300_005286</name>
</gene>
<dbReference type="PANTHER" id="PTHR24123">
    <property type="entry name" value="ANKYRIN REPEAT-CONTAINING"/>
    <property type="match status" value="1"/>
</dbReference>
<dbReference type="InterPro" id="IPR036047">
    <property type="entry name" value="F-box-like_dom_sf"/>
</dbReference>
<organism evidence="5 6">
    <name type="scientific">Diaporthe australafricana</name>
    <dbReference type="NCBI Taxonomy" id="127596"/>
    <lineage>
        <taxon>Eukaryota</taxon>
        <taxon>Fungi</taxon>
        <taxon>Dikarya</taxon>
        <taxon>Ascomycota</taxon>
        <taxon>Pezizomycotina</taxon>
        <taxon>Sordariomycetes</taxon>
        <taxon>Sordariomycetidae</taxon>
        <taxon>Diaporthales</taxon>
        <taxon>Diaporthaceae</taxon>
        <taxon>Diaporthe</taxon>
    </lineage>
</organism>
<dbReference type="Proteomes" id="UP001583177">
    <property type="component" value="Unassembled WGS sequence"/>
</dbReference>
<evidence type="ECO:0000313" key="6">
    <source>
        <dbReference type="Proteomes" id="UP001583177"/>
    </source>
</evidence>
<feature type="repeat" description="ANK" evidence="3">
    <location>
        <begin position="379"/>
        <end position="411"/>
    </location>
</feature>
<reference evidence="5 6" key="1">
    <citation type="journal article" date="2024" name="IMA Fungus">
        <title>IMA Genome - F19 : A genome assembly and annotation guide to empower mycologists, including annotated draft genome sequences of Ceratocystis pirilliformis, Diaporthe australafricana, Fusarium ophioides, Paecilomyces lecythidis, and Sporothrix stenoceras.</title>
        <authorList>
            <person name="Aylward J."/>
            <person name="Wilson A.M."/>
            <person name="Visagie C.M."/>
            <person name="Spraker J."/>
            <person name="Barnes I."/>
            <person name="Buitendag C."/>
            <person name="Ceriani C."/>
            <person name="Del Mar Angel L."/>
            <person name="du Plessis D."/>
            <person name="Fuchs T."/>
            <person name="Gasser K."/>
            <person name="Kramer D."/>
            <person name="Li W."/>
            <person name="Munsamy K."/>
            <person name="Piso A."/>
            <person name="Price J.L."/>
            <person name="Sonnekus B."/>
            <person name="Thomas C."/>
            <person name="van der Nest A."/>
            <person name="van Dijk A."/>
            <person name="van Heerden A."/>
            <person name="van Vuuren N."/>
            <person name="Yilmaz N."/>
            <person name="Duong T.A."/>
            <person name="van der Merwe N.A."/>
            <person name="Wingfield M.J."/>
            <person name="Wingfield B.D."/>
        </authorList>
    </citation>
    <scope>NUCLEOTIDE SEQUENCE [LARGE SCALE GENOMIC DNA]</scope>
    <source>
        <strain evidence="5 6">CMW 18300</strain>
    </source>
</reference>
<dbReference type="Pfam" id="PF12937">
    <property type="entry name" value="F-box-like"/>
    <property type="match status" value="1"/>
</dbReference>
<evidence type="ECO:0000256" key="1">
    <source>
        <dbReference type="ARBA" id="ARBA00022737"/>
    </source>
</evidence>
<dbReference type="InterPro" id="IPR001810">
    <property type="entry name" value="F-box_dom"/>
</dbReference>
<keyword evidence="2 3" id="KW-0040">ANK repeat</keyword>
<dbReference type="CDD" id="cd09917">
    <property type="entry name" value="F-box_SF"/>
    <property type="match status" value="1"/>
</dbReference>
<dbReference type="InterPro" id="IPR051165">
    <property type="entry name" value="Multifunctional_ANK_Repeat"/>
</dbReference>
<evidence type="ECO:0000259" key="4">
    <source>
        <dbReference type="Pfam" id="PF12937"/>
    </source>
</evidence>
<comment type="caution">
    <text evidence="5">The sequence shown here is derived from an EMBL/GenBank/DDBJ whole genome shotgun (WGS) entry which is preliminary data.</text>
</comment>
<dbReference type="PROSITE" id="PS50088">
    <property type="entry name" value="ANK_REPEAT"/>
    <property type="match status" value="2"/>
</dbReference>
<feature type="repeat" description="ANK" evidence="3">
    <location>
        <begin position="453"/>
        <end position="485"/>
    </location>
</feature>
<evidence type="ECO:0000256" key="2">
    <source>
        <dbReference type="ARBA" id="ARBA00023043"/>
    </source>
</evidence>
<accession>A0ABR3X3A3</accession>
<dbReference type="PANTHER" id="PTHR24123:SF142">
    <property type="entry name" value="ANKYRIN"/>
    <property type="match status" value="1"/>
</dbReference>
<protein>
    <recommendedName>
        <fullName evidence="4">F-box domain-containing protein</fullName>
    </recommendedName>
</protein>
<dbReference type="PROSITE" id="PS50297">
    <property type="entry name" value="ANK_REP_REGION"/>
    <property type="match status" value="2"/>
</dbReference>
<proteinExistence type="predicted"/>
<dbReference type="InterPro" id="IPR036770">
    <property type="entry name" value="Ankyrin_rpt-contain_sf"/>
</dbReference>
<evidence type="ECO:0000313" key="5">
    <source>
        <dbReference type="EMBL" id="KAL1870221.1"/>
    </source>
</evidence>
<dbReference type="Pfam" id="PF00023">
    <property type="entry name" value="Ank"/>
    <property type="match status" value="1"/>
</dbReference>
<dbReference type="InterPro" id="IPR002110">
    <property type="entry name" value="Ankyrin_rpt"/>
</dbReference>
<dbReference type="EMBL" id="JAWRVE010000038">
    <property type="protein sequence ID" value="KAL1870221.1"/>
    <property type="molecule type" value="Genomic_DNA"/>
</dbReference>
<keyword evidence="6" id="KW-1185">Reference proteome</keyword>
<dbReference type="Gene3D" id="1.25.40.20">
    <property type="entry name" value="Ankyrin repeat-containing domain"/>
    <property type="match status" value="2"/>
</dbReference>
<dbReference type="SUPFAM" id="SSF48403">
    <property type="entry name" value="Ankyrin repeat"/>
    <property type="match status" value="1"/>
</dbReference>
<dbReference type="SUPFAM" id="SSF81383">
    <property type="entry name" value="F-box domain"/>
    <property type="match status" value="1"/>
</dbReference>
<dbReference type="SMART" id="SM00248">
    <property type="entry name" value="ANK"/>
    <property type="match status" value="5"/>
</dbReference>
<sequence>MDRIPAKVLIRIAENCLSTQDLAALTMVSSRYAEILKPLLLEKKVGIENVDSPRPSAIPATVAVMAAPQSRDYLARLPAEILLHIAEDPSLSTADLAAFARTSSRFNGVATATLYKKNIREEHANALLWAVMTESTDTLARLVQYGADINSVGASLHLGLPSPYKWIKHLRRWDSHAATDKMASQFRSASNNNGTNRTGISPSSVTSFDQTVARYTFAGPASATPAPMSTIPAAVPQVTAPFVPVAQAPIPVAQAPVPAAQASVQTAPMHGALMNTAPIPMAPISLAQFQLLASAPAAALPTISMVRARVPRERARKRPIECTPLALAARRGLTRAASWLLQHGADTEIPALDLCGCDNELMRSKGMWRTQPSEEMDQPHWTALHLAVHYDHGDVVQLLVANGANARQVCRPEDGPCNVLHTAFAHKRESIIKSLVCGLQQTNLVEINSRGRGGITPLHMAYCLGDMGLVKLALRLGAYVNLEYDFNGNEWTLFAMACAERDWPFALRLMKLGANPNFNLTTRYRWQWTMQSLLNDIEGSSSECAAALRDELVCFQRDQEVAWL</sequence>
<keyword evidence="1" id="KW-0677">Repeat</keyword>
<dbReference type="Pfam" id="PF12796">
    <property type="entry name" value="Ank_2"/>
    <property type="match status" value="1"/>
</dbReference>
<feature type="domain" description="F-box" evidence="4">
    <location>
        <begin position="75"/>
        <end position="117"/>
    </location>
</feature>